<comment type="caution">
    <text evidence="2">The sequence shown here is derived from an EMBL/GenBank/DDBJ whole genome shotgun (WGS) entry which is preliminary data.</text>
</comment>
<evidence type="ECO:0000313" key="2">
    <source>
        <dbReference type="EMBL" id="GCE31676.1"/>
    </source>
</evidence>
<dbReference type="GO" id="GO:0016747">
    <property type="term" value="F:acyltransferase activity, transferring groups other than amino-acyl groups"/>
    <property type="evidence" value="ECO:0007669"/>
    <property type="project" value="InterPro"/>
</dbReference>
<accession>A0A402BK13</accession>
<feature type="domain" description="N-acetyltransferase" evidence="1">
    <location>
        <begin position="13"/>
        <end position="167"/>
    </location>
</feature>
<dbReference type="Pfam" id="PF13302">
    <property type="entry name" value="Acetyltransf_3"/>
    <property type="match status" value="1"/>
</dbReference>
<dbReference type="OrthoDB" id="275901at2"/>
<reference evidence="3" key="1">
    <citation type="submission" date="2018-12" db="EMBL/GenBank/DDBJ databases">
        <title>Tengunoibacter tsumagoiensis gen. nov., sp. nov., Dictyobacter kobayashii sp. nov., D. alpinus sp. nov., and D. joshuensis sp. nov. and description of Dictyobacteraceae fam. nov. within the order Ktedonobacterales isolated from Tengu-no-mugimeshi.</title>
        <authorList>
            <person name="Wang C.M."/>
            <person name="Zheng Y."/>
            <person name="Sakai Y."/>
            <person name="Toyoda A."/>
            <person name="Minakuchi Y."/>
            <person name="Abe K."/>
            <person name="Yokota A."/>
            <person name="Yabe S."/>
        </authorList>
    </citation>
    <scope>NUCLEOTIDE SEQUENCE [LARGE SCALE GENOMIC DNA]</scope>
    <source>
        <strain evidence="3">Uno16</strain>
    </source>
</reference>
<keyword evidence="2" id="KW-0808">Transferase</keyword>
<dbReference type="InterPro" id="IPR000182">
    <property type="entry name" value="GNAT_dom"/>
</dbReference>
<evidence type="ECO:0000313" key="3">
    <source>
        <dbReference type="Proteomes" id="UP000287171"/>
    </source>
</evidence>
<evidence type="ECO:0000259" key="1">
    <source>
        <dbReference type="PROSITE" id="PS51186"/>
    </source>
</evidence>
<name>A0A402BK13_9CHLR</name>
<dbReference type="AlphaFoldDB" id="A0A402BK13"/>
<dbReference type="PROSITE" id="PS51186">
    <property type="entry name" value="GNAT"/>
    <property type="match status" value="1"/>
</dbReference>
<dbReference type="SUPFAM" id="SSF55729">
    <property type="entry name" value="Acyl-CoA N-acyltransferases (Nat)"/>
    <property type="match status" value="1"/>
</dbReference>
<organism evidence="2 3">
    <name type="scientific">Dictyobacter alpinus</name>
    <dbReference type="NCBI Taxonomy" id="2014873"/>
    <lineage>
        <taxon>Bacteria</taxon>
        <taxon>Bacillati</taxon>
        <taxon>Chloroflexota</taxon>
        <taxon>Ktedonobacteria</taxon>
        <taxon>Ktedonobacterales</taxon>
        <taxon>Dictyobacteraceae</taxon>
        <taxon>Dictyobacter</taxon>
    </lineage>
</organism>
<sequence length="167" mass="18669">METGLNTIDGSGVLLRDVRESDLPIFFEQQLDKDASWMAAFVSKDPANREAFNAHWSKILAAGNPIQTILFNGEVAGYVASYTDEELGHPEVTYWIGKPYWGKGIATRGLAMFLQQVQTRPMYGRAAKDNIGSVRVLEKCGFTRIGEDSGYANARARETEEYILRLE</sequence>
<dbReference type="PANTHER" id="PTHR43328">
    <property type="entry name" value="ACETYLTRANSFERASE-RELATED"/>
    <property type="match status" value="1"/>
</dbReference>
<proteinExistence type="predicted"/>
<dbReference type="PANTHER" id="PTHR43328:SF1">
    <property type="entry name" value="N-ACETYLTRANSFERASE DOMAIN-CONTAINING PROTEIN"/>
    <property type="match status" value="1"/>
</dbReference>
<protein>
    <submittedName>
        <fullName evidence="2">N-acetyltransferase</fullName>
    </submittedName>
</protein>
<dbReference type="InterPro" id="IPR016181">
    <property type="entry name" value="Acyl_CoA_acyltransferase"/>
</dbReference>
<keyword evidence="3" id="KW-1185">Reference proteome</keyword>
<dbReference type="Gene3D" id="3.40.630.30">
    <property type="match status" value="1"/>
</dbReference>
<dbReference type="EMBL" id="BIFT01000002">
    <property type="protein sequence ID" value="GCE31676.1"/>
    <property type="molecule type" value="Genomic_DNA"/>
</dbReference>
<gene>
    <name evidence="2" type="ORF">KDA_71600</name>
</gene>
<dbReference type="Proteomes" id="UP000287171">
    <property type="component" value="Unassembled WGS sequence"/>
</dbReference>